<dbReference type="AlphaFoldDB" id="A0AAV9R7V3"/>
<sequence length="146" mass="16060">STADGQIIFFPFAKEAKGRRLTPLPEVNRECTLTSNFPPSFSPPHAGSPEELLHKDIQKLWTDRAKTQGHTNPQQRPGAQGPVRQPPGVASTHQSTQPQTPRTTNTPAGRDGDEIGPTFDGQRPRPYPERGPQTKKRKKRGPTGPK</sequence>
<proteinExistence type="predicted"/>
<accession>A0AAV9R7V3</accession>
<evidence type="ECO:0000256" key="1">
    <source>
        <dbReference type="SAM" id="MobiDB-lite"/>
    </source>
</evidence>
<feature type="compositionally biased region" description="Basic and acidic residues" evidence="1">
    <location>
        <begin position="51"/>
        <end position="66"/>
    </location>
</feature>
<comment type="caution">
    <text evidence="2">The sequence shown here is derived from an EMBL/GenBank/DDBJ whole genome shotgun (WGS) entry which is preliminary data.</text>
</comment>
<feature type="compositionally biased region" description="Low complexity" evidence="1">
    <location>
        <begin position="92"/>
        <end position="107"/>
    </location>
</feature>
<evidence type="ECO:0000313" key="2">
    <source>
        <dbReference type="EMBL" id="KAK5604620.1"/>
    </source>
</evidence>
<dbReference type="Proteomes" id="UP001311232">
    <property type="component" value="Unassembled WGS sequence"/>
</dbReference>
<feature type="non-terminal residue" evidence="2">
    <location>
        <position position="1"/>
    </location>
</feature>
<name>A0AAV9R7V3_9TELE</name>
<feature type="compositionally biased region" description="Polar residues" evidence="1">
    <location>
        <begin position="68"/>
        <end position="77"/>
    </location>
</feature>
<reference evidence="2 3" key="1">
    <citation type="submission" date="2021-06" db="EMBL/GenBank/DDBJ databases">
        <authorList>
            <person name="Palmer J.M."/>
        </authorList>
    </citation>
    <scope>NUCLEOTIDE SEQUENCE [LARGE SCALE GENOMIC DNA]</scope>
    <source>
        <strain evidence="2 3">MEX-2019</strain>
        <tissue evidence="2">Muscle</tissue>
    </source>
</reference>
<gene>
    <name evidence="2" type="ORF">CRENBAI_014138</name>
</gene>
<feature type="compositionally biased region" description="Basic residues" evidence="1">
    <location>
        <begin position="133"/>
        <end position="146"/>
    </location>
</feature>
<dbReference type="EMBL" id="JAHHUM010002333">
    <property type="protein sequence ID" value="KAK5604620.1"/>
    <property type="molecule type" value="Genomic_DNA"/>
</dbReference>
<evidence type="ECO:0000313" key="3">
    <source>
        <dbReference type="Proteomes" id="UP001311232"/>
    </source>
</evidence>
<keyword evidence="3" id="KW-1185">Reference proteome</keyword>
<protein>
    <submittedName>
        <fullName evidence="2">Uncharacterized protein</fullName>
    </submittedName>
</protein>
<feature type="region of interest" description="Disordered" evidence="1">
    <location>
        <begin position="35"/>
        <end position="146"/>
    </location>
</feature>
<organism evidence="2 3">
    <name type="scientific">Crenichthys baileyi</name>
    <name type="common">White River springfish</name>
    <dbReference type="NCBI Taxonomy" id="28760"/>
    <lineage>
        <taxon>Eukaryota</taxon>
        <taxon>Metazoa</taxon>
        <taxon>Chordata</taxon>
        <taxon>Craniata</taxon>
        <taxon>Vertebrata</taxon>
        <taxon>Euteleostomi</taxon>
        <taxon>Actinopterygii</taxon>
        <taxon>Neopterygii</taxon>
        <taxon>Teleostei</taxon>
        <taxon>Neoteleostei</taxon>
        <taxon>Acanthomorphata</taxon>
        <taxon>Ovalentaria</taxon>
        <taxon>Atherinomorphae</taxon>
        <taxon>Cyprinodontiformes</taxon>
        <taxon>Goodeidae</taxon>
        <taxon>Crenichthys</taxon>
    </lineage>
</organism>